<dbReference type="Pfam" id="PF03476">
    <property type="entry name" value="MOSC_N"/>
    <property type="match status" value="1"/>
</dbReference>
<sequence>MQEMSVEELFIYPIKSCAGIKVEEALITKYGLALPSNPEIVDRRWMVTKDGRFQSQRVLPRMALIRPSVVKDGLCLRAPNMPELNVSVNPLPDEVVHCYCWTYPILGLRYGDHVSYWLRTFLQTEENLDLVAFDYKQFEGRPCKNSSDPNSARDGDVAVYHDMSPINFYRLKPNPYGVSPLFGINVAPTDENSIGAMIRVGDMVYVRTEEPDFWSKIDSLQ</sequence>
<gene>
    <name evidence="2" type="ORF">SEV965_LOCUS28773</name>
</gene>
<dbReference type="SUPFAM" id="SSF141673">
    <property type="entry name" value="MOSC N-terminal domain-like"/>
    <property type="match status" value="1"/>
</dbReference>
<accession>A0A815H4A7</accession>
<evidence type="ECO:0000313" key="3">
    <source>
        <dbReference type="Proteomes" id="UP000663889"/>
    </source>
</evidence>
<evidence type="ECO:0000259" key="1">
    <source>
        <dbReference type="Pfam" id="PF03476"/>
    </source>
</evidence>
<protein>
    <recommendedName>
        <fullName evidence="1">Molybdenum cofactor sulfurase middle domain-containing protein</fullName>
    </recommendedName>
</protein>
<reference evidence="2" key="1">
    <citation type="submission" date="2021-02" db="EMBL/GenBank/DDBJ databases">
        <authorList>
            <person name="Nowell W R."/>
        </authorList>
    </citation>
    <scope>NUCLEOTIDE SEQUENCE</scope>
</reference>
<name>A0A815H4A7_9BILA</name>
<comment type="caution">
    <text evidence="2">The sequence shown here is derived from an EMBL/GenBank/DDBJ whole genome shotgun (WGS) entry which is preliminary data.</text>
</comment>
<dbReference type="EMBL" id="CAJNOU010002782">
    <property type="protein sequence ID" value="CAF1349239.1"/>
    <property type="molecule type" value="Genomic_DNA"/>
</dbReference>
<dbReference type="Proteomes" id="UP000663889">
    <property type="component" value="Unassembled WGS sequence"/>
</dbReference>
<proteinExistence type="predicted"/>
<dbReference type="InterPro" id="IPR005303">
    <property type="entry name" value="MOCOS_middle"/>
</dbReference>
<dbReference type="AlphaFoldDB" id="A0A815H4A7"/>
<evidence type="ECO:0000313" key="2">
    <source>
        <dbReference type="EMBL" id="CAF1349239.1"/>
    </source>
</evidence>
<organism evidence="2 3">
    <name type="scientific">Rotaria sordida</name>
    <dbReference type="NCBI Taxonomy" id="392033"/>
    <lineage>
        <taxon>Eukaryota</taxon>
        <taxon>Metazoa</taxon>
        <taxon>Spiralia</taxon>
        <taxon>Gnathifera</taxon>
        <taxon>Rotifera</taxon>
        <taxon>Eurotatoria</taxon>
        <taxon>Bdelloidea</taxon>
        <taxon>Philodinida</taxon>
        <taxon>Philodinidae</taxon>
        <taxon>Rotaria</taxon>
    </lineage>
</organism>
<feature type="domain" description="Molybdenum cofactor sulfurase middle" evidence="1">
    <location>
        <begin position="5"/>
        <end position="124"/>
    </location>
</feature>